<evidence type="ECO:0000256" key="2">
    <source>
        <dbReference type="ARBA" id="ARBA00022472"/>
    </source>
</evidence>
<evidence type="ECO:0000313" key="5">
    <source>
        <dbReference type="EMBL" id="KAH7564803.1"/>
    </source>
</evidence>
<sequence length="622" mass="70520">MKNICLKMNDEKSVYKGFSRKSKGFKAPAMSLYMSISTTTATKTLPIPTTNFTTHPSPKPLFHLSFAPNSSLPSSLHHHHPNNKLSPLFASLPPHDPPPPPENQLDYQTLTRLAVSEFLLQLGVSLEDALSISSNSHKYTQMLSESVLELEQLDSWRNNDDNDNGGGDGEEDFVGFKEKVIRMAKEKDNGKVAFLESVGLSLSSAISVARYLSGEPLPALIDKVKYMKDILFCGSNGEGLVGKNARRMMRHLSIPVDDDLQQTLAFFEKIEARRGGLDMLGSADASFRYLVESFPRLLLLSVESNLKPLVEFLQIIGVDRGRMGNILLLFPPIMFCDIKDIRRKLFAFEEVGAMDKDAGKMLLKYPWILSPSIQENYNEILLFFDEEKVPKLRVDRAIRSWPHILGCATSKLKLMVEQIGELGVRNKKLGQVIAKSPQLLLRKPHEFLEVVSFLEDLGFDNENVGKILARCPELFAASIEKTLTKKVEFLDSIGVSKVHLPRVINKYPEFLVSDIDRTLLPRMSYLMEIGLSRRDIAFMVRRFSPLLGYSIDEVLQPKVDFLLNTMDKPLREVVDYPRYFSYSLEKKIKPRFWVLKARNVECSLKDMLGKNDDEFATEFMNV</sequence>
<evidence type="ECO:0000256" key="4">
    <source>
        <dbReference type="SAM" id="MobiDB-lite"/>
    </source>
</evidence>
<dbReference type="InterPro" id="IPR038538">
    <property type="entry name" value="MTERF_sf"/>
</dbReference>
<gene>
    <name evidence="5" type="ORF">JRO89_XS09G0031100</name>
</gene>
<keyword evidence="2" id="KW-0804">Transcription</keyword>
<evidence type="ECO:0000256" key="1">
    <source>
        <dbReference type="ARBA" id="ARBA00007692"/>
    </source>
</evidence>
<dbReference type="InterPro" id="IPR003690">
    <property type="entry name" value="MTERF"/>
</dbReference>
<dbReference type="PANTHER" id="PTHR13068:SF3">
    <property type="entry name" value="MITOCHONDRIAL TRANSCRIPTION TERMINATION FACTOR FAMILY PROTEIN"/>
    <property type="match status" value="1"/>
</dbReference>
<organism evidence="5 6">
    <name type="scientific">Xanthoceras sorbifolium</name>
    <dbReference type="NCBI Taxonomy" id="99658"/>
    <lineage>
        <taxon>Eukaryota</taxon>
        <taxon>Viridiplantae</taxon>
        <taxon>Streptophyta</taxon>
        <taxon>Embryophyta</taxon>
        <taxon>Tracheophyta</taxon>
        <taxon>Spermatophyta</taxon>
        <taxon>Magnoliopsida</taxon>
        <taxon>eudicotyledons</taxon>
        <taxon>Gunneridae</taxon>
        <taxon>Pentapetalae</taxon>
        <taxon>rosids</taxon>
        <taxon>malvids</taxon>
        <taxon>Sapindales</taxon>
        <taxon>Sapindaceae</taxon>
        <taxon>Xanthoceroideae</taxon>
        <taxon>Xanthoceras</taxon>
    </lineage>
</organism>
<protein>
    <recommendedName>
        <fullName evidence="7">Transcription termination factor MTERF2, chloroplastic</fullName>
    </recommendedName>
</protein>
<keyword evidence="2" id="KW-0806">Transcription termination</keyword>
<keyword evidence="6" id="KW-1185">Reference proteome</keyword>
<feature type="region of interest" description="Disordered" evidence="4">
    <location>
        <begin position="72"/>
        <end position="101"/>
    </location>
</feature>
<dbReference type="EMBL" id="JAFEMO010000009">
    <property type="protein sequence ID" value="KAH7564803.1"/>
    <property type="molecule type" value="Genomic_DNA"/>
</dbReference>
<name>A0ABQ8HKL2_9ROSI</name>
<evidence type="ECO:0000256" key="3">
    <source>
        <dbReference type="ARBA" id="ARBA00022946"/>
    </source>
</evidence>
<dbReference type="Proteomes" id="UP000827721">
    <property type="component" value="Unassembled WGS sequence"/>
</dbReference>
<accession>A0ABQ8HKL2</accession>
<comment type="similarity">
    <text evidence="1">Belongs to the mTERF family.</text>
</comment>
<reference evidence="5 6" key="1">
    <citation type="submission" date="2021-02" db="EMBL/GenBank/DDBJ databases">
        <title>Plant Genome Project.</title>
        <authorList>
            <person name="Zhang R.-G."/>
        </authorList>
    </citation>
    <scope>NUCLEOTIDE SEQUENCE [LARGE SCALE GENOMIC DNA]</scope>
    <source>
        <tissue evidence="5">Leaves</tissue>
    </source>
</reference>
<dbReference type="Gene3D" id="1.25.70.10">
    <property type="entry name" value="Transcription termination factor 3, mitochondrial"/>
    <property type="match status" value="1"/>
</dbReference>
<keyword evidence="2" id="KW-0805">Transcription regulation</keyword>
<dbReference type="Pfam" id="PF02536">
    <property type="entry name" value="mTERF"/>
    <property type="match status" value="1"/>
</dbReference>
<comment type="caution">
    <text evidence="5">The sequence shown here is derived from an EMBL/GenBank/DDBJ whole genome shotgun (WGS) entry which is preliminary data.</text>
</comment>
<evidence type="ECO:0008006" key="7">
    <source>
        <dbReference type="Google" id="ProtNLM"/>
    </source>
</evidence>
<evidence type="ECO:0000313" key="6">
    <source>
        <dbReference type="Proteomes" id="UP000827721"/>
    </source>
</evidence>
<dbReference type="SMART" id="SM00733">
    <property type="entry name" value="Mterf"/>
    <property type="match status" value="9"/>
</dbReference>
<proteinExistence type="inferred from homology"/>
<dbReference type="PANTHER" id="PTHR13068">
    <property type="entry name" value="CGI-12 PROTEIN-RELATED"/>
    <property type="match status" value="1"/>
</dbReference>
<keyword evidence="3" id="KW-0809">Transit peptide</keyword>